<sequence length="2127" mass="240039">MEQIALLLSSTGLSADDLIKKLSEYKNLQANDPRKPAETNGSTYELQDEDKETEETEVQTEIVGLNYKVCDDSEEVRSDDVPPVAEKRMVREISIEEEVIELDDRVMESGKKNITIHMALDDEMCVDSPKLGEDYSSSDSKENSSNSSNLLERLVCMDDEERSSSTIIIDDDSQNDDSNSNSTFDNAKTTESDVTIERKESDNIEENTKTDNSVPSGDMRQQILNQLQQLRMKKDPLVDIAAYPVSNFYEQRMPKKSEDDSIANNSTSIGQVSSGSKKVDVISRDSPTMSNHQVLNDSLASRMISLTKTKDYKQIKGWRRKKIIFDAPPLDDKPPVLIKEEPIKSRSPSPTASCSYDVDKNLEDPQPSCSYETDTSQPPQIANVFASNNLDGFLDQQKDLKISYNVPNLKSSNRDSINLLDDTVINIPRLEVESKKKKTEVKSAEEQPQQKKEINGFKPRTLAEKRKLLETGELEKKSKKLKNQQQVSAPTPAPPPPPDDSGLIYSTIYYRGKKYRVPTKYKKNVYLNNERSKKMYKYVPIRKYKKPKVDSLVAMKTEDRVKLEEMPKKKPSIYAKTEVKPQLKYRPGPLSKKASLVVGQSKDWKPIVKELPQVVLHVTPEFGKEVHPRARQFINYDNSSEITPERLEFALTALRCPPRQKEPKTYKFKVPYEHNQKYILLQEPIAKTEKEAAEETPENATDQGELNSVVESVVADLLNCVEIKEIESSIIQEDPDRVEVLTDSTNNAGSSNKVSKRTQFFKKATKRTSSELKRLNVKFIEVNIEEKDEKPVDCPNEYCKLGCVCRSLSSVAIPSDHCGESKCMFECTCKFKKNHTNSLKVLVPPGTDILSDTTVSRLQNEAKKNLARVEKEFTQTVIQAYNQTIVVGDNIDRKKRSLKVPKKYKDYLELSELDFERESNDKKATKRCDVRMCCLEVPQIIPYCLEHYLYDCHCKGEAEYTKAKPILEPFDALLNLDSNDRDEEMLQDRIQSTKEQKTVAEKIDVLSCARSKGISTDYYAVRNRTKVFKKKLIKKLMLVPEEIPDGVMLGAWVEVTDKCERTSVKTQSEGVMTLFEPLSKLKSRRKQNLKTREQLAQDFAIQRRKRAKVLHSSAPNKRSVGLYKPSSLINAKFAKLMGENPEKSEFMLFVWSSLLNKFEENLIQIWYATPVSNKVKYIITEPTKRPINGFENIRVFESRPADTPIKLDLVKWIYEKEAPGGKNPDDVLVILKTANLYWEICGICAKNSKKEENLVVVDVDVDSLCDNSKSIAINVDSQQQASSPPPPPPLPPSTSTISSSRQEEPKVIFSHGIFQSRYLLPCKWTSREQMGYIACLPNVQDVCKWYVLQTNTKFQLLTFARNNYRIKSSDIQAVLKLSKQSNKTVIIDTDSMSFSDSHKEFGIYIDPKYSSVLFIGPYMFYEKLDVYKVNSNANNELITDSLDSEDGCWYHQVRRTQYNHQLSQRHMINASKHIQEILPKPSMSPHKFTKLLTISPKQQQPSKPILSDFIDLTQDQLPLLASPTPQMPTCSPRSILKTNVLKVNICDEKVAQTIEESASKQSPKTEKTSTTKSPQSPAPKLSKIVMPLLKPTMRSKSTAMSSLPVPTPKLTKVNCSPQSSARPVPQIIAIQKSLPKLAPKISSTTLKPLPTLAPKPIASTSTTQPIPTPTLTLMPQIVRIPKPPTNAAIEEPKSAAAVSASPELHIDLHSLYETRLKYLMKTNHLMLPNDAEPVAFQVNFNDGLLHGYKLDNMQYVYWPGEKISRRCFKNINNAIQWMKTEIKASFIMVPESFEIVVNLVESQNYMTALGRQTINAKYFSHLCIVGLFGILKMNDVANYLFDNPNLNQNSELISSLESNDLCDPVFKQTMIEMLEACELHYMDLLNRFVLQCMLQLRSHIASESTKCRELADVKERLRNRRNELMKKRNILEIGQSRQQTLPQNPLACDEVICLDSDDETGEEPQQENNASSEVITIDTSESGGGKIVLIKLDERKDALKRPASAPVIPVPKRPASVPLVPASSPALPASGPARNKRRSRELSAGVQAKRPRAATSAAAAANATGENSAGIEQIDLSYISFSEVRSFLGANGDGSAMQVTQNQLRQLKALSVKKPRSLADLTSRSDC</sequence>
<feature type="compositionally biased region" description="Basic and acidic residues" evidence="2">
    <location>
        <begin position="435"/>
        <end position="476"/>
    </location>
</feature>
<feature type="region of interest" description="Disordered" evidence="2">
    <location>
        <begin position="2000"/>
        <end position="2055"/>
    </location>
</feature>
<accession>A0ABM1M7C1</accession>
<dbReference type="RefSeq" id="XP_017770471.1">
    <property type="nucleotide sequence ID" value="XM_017914982.1"/>
</dbReference>
<dbReference type="RefSeq" id="XP_017770472.1">
    <property type="nucleotide sequence ID" value="XM_017914983.1"/>
</dbReference>
<feature type="compositionally biased region" description="Acidic residues" evidence="2">
    <location>
        <begin position="46"/>
        <end position="58"/>
    </location>
</feature>
<evidence type="ECO:0000256" key="1">
    <source>
        <dbReference type="SAM" id="Coils"/>
    </source>
</evidence>
<feature type="region of interest" description="Disordered" evidence="2">
    <location>
        <begin position="1555"/>
        <end position="1583"/>
    </location>
</feature>
<organism evidence="4 5">
    <name type="scientific">Nicrophorus vespilloides</name>
    <name type="common">Boreal carrion beetle</name>
    <dbReference type="NCBI Taxonomy" id="110193"/>
    <lineage>
        <taxon>Eukaryota</taxon>
        <taxon>Metazoa</taxon>
        <taxon>Ecdysozoa</taxon>
        <taxon>Arthropoda</taxon>
        <taxon>Hexapoda</taxon>
        <taxon>Insecta</taxon>
        <taxon>Pterygota</taxon>
        <taxon>Neoptera</taxon>
        <taxon>Endopterygota</taxon>
        <taxon>Coleoptera</taxon>
        <taxon>Polyphaga</taxon>
        <taxon>Staphyliniformia</taxon>
        <taxon>Silphidae</taxon>
        <taxon>Nicrophorinae</taxon>
        <taxon>Nicrophorus</taxon>
    </lineage>
</organism>
<dbReference type="Pfam" id="PF16059">
    <property type="entry name" value="MGA_dom"/>
    <property type="match status" value="1"/>
</dbReference>
<dbReference type="RefSeq" id="XP_017770473.1">
    <property type="nucleotide sequence ID" value="XM_017914984.1"/>
</dbReference>
<evidence type="ECO:0000313" key="6">
    <source>
        <dbReference type="RefSeq" id="XP_017770472.1"/>
    </source>
</evidence>
<evidence type="ECO:0000313" key="4">
    <source>
        <dbReference type="Proteomes" id="UP000695000"/>
    </source>
</evidence>
<gene>
    <name evidence="5 6 7" type="primary">LOC108558160</name>
</gene>
<evidence type="ECO:0000313" key="5">
    <source>
        <dbReference type="RefSeq" id="XP_017770471.1"/>
    </source>
</evidence>
<feature type="compositionally biased region" description="Polar residues" evidence="2">
    <location>
        <begin position="367"/>
        <end position="377"/>
    </location>
</feature>
<feature type="region of interest" description="Disordered" evidence="2">
    <location>
        <begin position="30"/>
        <end position="59"/>
    </location>
</feature>
<feature type="compositionally biased region" description="Low complexity" evidence="2">
    <location>
        <begin position="1570"/>
        <end position="1580"/>
    </location>
</feature>
<feature type="compositionally biased region" description="Low complexity" evidence="2">
    <location>
        <begin position="2014"/>
        <end position="2033"/>
    </location>
</feature>
<dbReference type="GeneID" id="108558160"/>
<evidence type="ECO:0000256" key="2">
    <source>
        <dbReference type="SAM" id="MobiDB-lite"/>
    </source>
</evidence>
<feature type="region of interest" description="Disordered" evidence="2">
    <location>
        <begin position="1276"/>
        <end position="1298"/>
    </location>
</feature>
<feature type="region of interest" description="Disordered" evidence="2">
    <location>
        <begin position="1958"/>
        <end position="1977"/>
    </location>
</feature>
<feature type="region of interest" description="Disordered" evidence="2">
    <location>
        <begin position="162"/>
        <end position="219"/>
    </location>
</feature>
<dbReference type="PANTHER" id="PTHR24216">
    <property type="entry name" value="PAXILLIN-RELATED"/>
    <property type="match status" value="1"/>
</dbReference>
<feature type="region of interest" description="Disordered" evidence="2">
    <location>
        <begin position="254"/>
        <end position="277"/>
    </location>
</feature>
<keyword evidence="1" id="KW-0175">Coiled coil</keyword>
<name>A0ABM1M7C1_NICVS</name>
<dbReference type="PANTHER" id="PTHR24216:SF65">
    <property type="entry name" value="PAXILLIN-LIKE PROTEIN 1"/>
    <property type="match status" value="1"/>
</dbReference>
<evidence type="ECO:0000259" key="3">
    <source>
        <dbReference type="Pfam" id="PF16059"/>
    </source>
</evidence>
<dbReference type="Proteomes" id="UP000695000">
    <property type="component" value="Unplaced"/>
</dbReference>
<protein>
    <submittedName>
        <fullName evidence="5 6">Uncharacterized protein LOC108558160 isoform X1</fullName>
    </submittedName>
</protein>
<feature type="region of interest" description="Disordered" evidence="2">
    <location>
        <begin position="435"/>
        <end position="503"/>
    </location>
</feature>
<dbReference type="InterPro" id="IPR032060">
    <property type="entry name" value="MGA_dom"/>
</dbReference>
<proteinExistence type="predicted"/>
<feature type="region of interest" description="Disordered" evidence="2">
    <location>
        <begin position="334"/>
        <end position="377"/>
    </location>
</feature>
<feature type="coiled-coil region" evidence="1">
    <location>
        <begin position="1907"/>
        <end position="1934"/>
    </location>
</feature>
<reference evidence="5 6" key="1">
    <citation type="submission" date="2025-05" db="UniProtKB">
        <authorList>
            <consortium name="RefSeq"/>
        </authorList>
    </citation>
    <scope>IDENTIFICATION</scope>
    <source>
        <tissue evidence="5 6">Whole Larva</tissue>
    </source>
</reference>
<keyword evidence="4" id="KW-1185">Reference proteome</keyword>
<feature type="compositionally biased region" description="Basic and acidic residues" evidence="2">
    <location>
        <begin position="334"/>
        <end position="344"/>
    </location>
</feature>
<feature type="compositionally biased region" description="Polar residues" evidence="2">
    <location>
        <begin position="1966"/>
        <end position="1977"/>
    </location>
</feature>
<evidence type="ECO:0000313" key="7">
    <source>
        <dbReference type="RefSeq" id="XP_017770473.1"/>
    </source>
</evidence>
<feature type="compositionally biased region" description="Pro residues" evidence="2">
    <location>
        <begin position="1283"/>
        <end position="1292"/>
    </location>
</feature>
<feature type="compositionally biased region" description="Polar residues" evidence="2">
    <location>
        <begin position="262"/>
        <end position="276"/>
    </location>
</feature>
<feature type="region of interest" description="Disordered" evidence="2">
    <location>
        <begin position="129"/>
        <end position="149"/>
    </location>
</feature>
<feature type="domain" description="MGA conserved" evidence="3">
    <location>
        <begin position="793"/>
        <end position="834"/>
    </location>
</feature>
<feature type="compositionally biased region" description="Basic and acidic residues" evidence="2">
    <location>
        <begin position="188"/>
        <end position="209"/>
    </location>
</feature>